<evidence type="ECO:0000313" key="1">
    <source>
        <dbReference type="EMBL" id="MXV14329.1"/>
    </source>
</evidence>
<comment type="caution">
    <text evidence="1">The sequence shown here is derived from an EMBL/GenBank/DDBJ whole genome shotgun (WGS) entry which is preliminary data.</text>
</comment>
<proteinExistence type="predicted"/>
<reference evidence="1 2" key="1">
    <citation type="submission" date="2019-11" db="EMBL/GenBank/DDBJ databases">
        <title>Pedobacter sp. HMF7056 Genome sequencing and assembly.</title>
        <authorList>
            <person name="Kang H."/>
            <person name="Kim H."/>
            <person name="Joh K."/>
        </authorList>
    </citation>
    <scope>NUCLEOTIDE SEQUENCE [LARGE SCALE GENOMIC DNA]</scope>
    <source>
        <strain evidence="1 2">HMF7056</strain>
    </source>
</reference>
<evidence type="ECO:0000313" key="2">
    <source>
        <dbReference type="Proteomes" id="UP000451233"/>
    </source>
</evidence>
<keyword evidence="2" id="KW-1185">Reference proteome</keyword>
<accession>A0A7K1XU88</accession>
<dbReference type="AlphaFoldDB" id="A0A7K1XU88"/>
<dbReference type="EMBL" id="WVHS01000001">
    <property type="protein sequence ID" value="MXV14329.1"/>
    <property type="molecule type" value="Genomic_DNA"/>
</dbReference>
<dbReference type="RefSeq" id="WP_160905308.1">
    <property type="nucleotide sequence ID" value="NZ_WVHS01000001.1"/>
</dbReference>
<organism evidence="1 2">
    <name type="scientific">Hufsiella ginkgonis</name>
    <dbReference type="NCBI Taxonomy" id="2695274"/>
    <lineage>
        <taxon>Bacteria</taxon>
        <taxon>Pseudomonadati</taxon>
        <taxon>Bacteroidota</taxon>
        <taxon>Sphingobacteriia</taxon>
        <taxon>Sphingobacteriales</taxon>
        <taxon>Sphingobacteriaceae</taxon>
        <taxon>Hufsiella</taxon>
    </lineage>
</organism>
<dbReference type="Proteomes" id="UP000451233">
    <property type="component" value="Unassembled WGS sequence"/>
</dbReference>
<name>A0A7K1XU88_9SPHI</name>
<gene>
    <name evidence="1" type="ORF">GS398_03385</name>
</gene>
<protein>
    <submittedName>
        <fullName evidence="1">DUF2971 domain-containing protein</fullName>
    </submittedName>
</protein>
<sequence>MAQRLLYKYRSLNNFKNFVDIILRNRLYASLYKETNDPMEGQYYYYQGNYDRRILRIIRENKQNVRVCSLSRNNNNKLMWSHYADGQRGVAIGVMVDSDVVDLRPIIYEGLHHLSGEIDERQAARTILIHKLNIWTYEEEERIFLTEGVYVPAEVVQIITGRVMSSQDFSMIRDLVNQINPRIEVIRAEQVMDAL</sequence>